<evidence type="ECO:0000256" key="4">
    <source>
        <dbReference type="SAM" id="MobiDB-lite"/>
    </source>
</evidence>
<dbReference type="Pfam" id="PF01580">
    <property type="entry name" value="FtsK_SpoIIIE"/>
    <property type="match status" value="1"/>
</dbReference>
<dbReference type="PANTHER" id="PTHR22683:SF41">
    <property type="entry name" value="DNA TRANSLOCASE FTSK"/>
    <property type="match status" value="1"/>
</dbReference>
<feature type="transmembrane region" description="Helical" evidence="5">
    <location>
        <begin position="42"/>
        <end position="63"/>
    </location>
</feature>
<evidence type="ECO:0000259" key="6">
    <source>
        <dbReference type="PROSITE" id="PS50901"/>
    </source>
</evidence>
<feature type="binding site" evidence="3">
    <location>
        <begin position="236"/>
        <end position="243"/>
    </location>
    <ligand>
        <name>ATP</name>
        <dbReference type="ChEBI" id="CHEBI:30616"/>
    </ligand>
</feature>
<proteinExistence type="predicted"/>
<dbReference type="PANTHER" id="PTHR22683">
    <property type="entry name" value="SPORULATION PROTEIN RELATED"/>
    <property type="match status" value="1"/>
</dbReference>
<dbReference type="PROSITE" id="PS50901">
    <property type="entry name" value="FTSK"/>
    <property type="match status" value="1"/>
</dbReference>
<keyword evidence="2 3" id="KW-0067">ATP-binding</keyword>
<comment type="caution">
    <text evidence="7">The sequence shown here is derived from an EMBL/GenBank/DDBJ whole genome shotgun (WGS) entry which is preliminary data.</text>
</comment>
<dbReference type="InterPro" id="IPR027417">
    <property type="entry name" value="P-loop_NTPase"/>
</dbReference>
<keyword evidence="8" id="KW-1185">Reference proteome</keyword>
<dbReference type="Gene3D" id="3.40.50.300">
    <property type="entry name" value="P-loop containing nucleotide triphosphate hydrolases"/>
    <property type="match status" value="1"/>
</dbReference>
<feature type="domain" description="FtsK" evidence="6">
    <location>
        <begin position="214"/>
        <end position="405"/>
    </location>
</feature>
<keyword evidence="5" id="KW-0812">Transmembrane</keyword>
<dbReference type="SUPFAM" id="SSF52540">
    <property type="entry name" value="P-loop containing nucleoside triphosphate hydrolases"/>
    <property type="match status" value="1"/>
</dbReference>
<protein>
    <recommendedName>
        <fullName evidence="6">FtsK domain-containing protein</fullName>
    </recommendedName>
</protein>
<feature type="region of interest" description="Disordered" evidence="4">
    <location>
        <begin position="80"/>
        <end position="99"/>
    </location>
</feature>
<evidence type="ECO:0000256" key="2">
    <source>
        <dbReference type="ARBA" id="ARBA00022840"/>
    </source>
</evidence>
<gene>
    <name evidence="7" type="ORF">L0F81_39915</name>
</gene>
<evidence type="ECO:0000313" key="7">
    <source>
        <dbReference type="EMBL" id="MCG0069362.1"/>
    </source>
</evidence>
<evidence type="ECO:0000313" key="8">
    <source>
        <dbReference type="Proteomes" id="UP001299012"/>
    </source>
</evidence>
<evidence type="ECO:0000256" key="3">
    <source>
        <dbReference type="PROSITE-ProRule" id="PRU00289"/>
    </source>
</evidence>
<dbReference type="InterPro" id="IPR002543">
    <property type="entry name" value="FtsK_dom"/>
</dbReference>
<feature type="compositionally biased region" description="Low complexity" evidence="4">
    <location>
        <begin position="88"/>
        <end position="99"/>
    </location>
</feature>
<evidence type="ECO:0000256" key="1">
    <source>
        <dbReference type="ARBA" id="ARBA00022741"/>
    </source>
</evidence>
<keyword evidence="5" id="KW-0472">Membrane</keyword>
<reference evidence="7 8" key="1">
    <citation type="submission" date="2022-01" db="EMBL/GenBank/DDBJ databases">
        <title>Draft Genome Sequences of Seven Type Strains of the Genus Streptomyces.</title>
        <authorList>
            <person name="Aziz S."/>
            <person name="Coretto E."/>
            <person name="Chronakova A."/>
            <person name="Sproer C."/>
            <person name="Huber K."/>
            <person name="Nouioui I."/>
            <person name="Gross H."/>
        </authorList>
    </citation>
    <scope>NUCLEOTIDE SEQUENCE [LARGE SCALE GENOMIC DNA]</scope>
    <source>
        <strain evidence="7 8">DSM 41685</strain>
    </source>
</reference>
<keyword evidence="1 3" id="KW-0547">Nucleotide-binding</keyword>
<dbReference type="EMBL" id="JAKKZF010000328">
    <property type="protein sequence ID" value="MCG0069362.1"/>
    <property type="molecule type" value="Genomic_DNA"/>
</dbReference>
<keyword evidence="5" id="KW-1133">Transmembrane helix</keyword>
<dbReference type="RefSeq" id="WP_086697556.1">
    <property type="nucleotide sequence ID" value="NZ_JAKKZF010000328.1"/>
</dbReference>
<sequence>MGRKRNRHDDRVEDIYGQSAGAIGGLVIVLGILYAIKDKTGLPWPAAVLLTVGGLVALGYAAWRVKTEVIRRWAREPTEKPSKALVQEAPPDAANDAEPAAPIHPELTAALTRTGAIARDEVILLSDVRVEDLPGIGTRYTFLVPEVRTHEDVASRLGPIASMFNVTRLHLKLETSRETERLVKLLILKEPPFSRLFTPPSREQIRAFDGIPLGHEVTGELGGVSTFKGASMLVAGMTQTGKTSLVNGLITCLLIAYGDDFDMVLLDGKFVGLADFKKIALRYESSSDPAVLESILDFLIDVIDKRYAEMEQAKVNRQPPPAFRWRLFVIDEAADFYTHNGSKESKELCARVEEKSRYVVAKGLECGVSVIMSTQRPDKDAIPVNVRAQFQYRICLYVDSEGAAKVALGDSYFTTMAPIKPQLLNPNIKGQAVLFAHGTSTLIRGFNFEEKFIWDVIDEIYERRQKRLSESPDTPLKQAIKLMQDKGVDFMATADLAPALGILESRPVVRGQKLSKLLGVRPGKDDSGVERGYSLASLTAALRSGS</sequence>
<dbReference type="InterPro" id="IPR050206">
    <property type="entry name" value="FtsK/SpoIIIE/SftA"/>
</dbReference>
<evidence type="ECO:0000256" key="5">
    <source>
        <dbReference type="SAM" id="Phobius"/>
    </source>
</evidence>
<name>A0ABS9JUY5_9ACTN</name>
<feature type="transmembrane region" description="Helical" evidence="5">
    <location>
        <begin position="20"/>
        <end position="36"/>
    </location>
</feature>
<organism evidence="7 8">
    <name type="scientific">Streptomyces tricolor</name>
    <dbReference type="NCBI Taxonomy" id="68277"/>
    <lineage>
        <taxon>Bacteria</taxon>
        <taxon>Bacillati</taxon>
        <taxon>Actinomycetota</taxon>
        <taxon>Actinomycetes</taxon>
        <taxon>Kitasatosporales</taxon>
        <taxon>Streptomycetaceae</taxon>
        <taxon>Streptomyces</taxon>
        <taxon>Streptomyces violaceoruber group</taxon>
    </lineage>
</organism>
<accession>A0ABS9JUY5</accession>
<dbReference type="Proteomes" id="UP001299012">
    <property type="component" value="Unassembled WGS sequence"/>
</dbReference>